<keyword evidence="3" id="KW-1185">Reference proteome</keyword>
<accession>A0A084VMF0</accession>
<evidence type="ECO:0000313" key="3">
    <source>
        <dbReference type="Proteomes" id="UP000030765"/>
    </source>
</evidence>
<dbReference type="Proteomes" id="UP000030765">
    <property type="component" value="Unassembled WGS sequence"/>
</dbReference>
<evidence type="ECO:0000313" key="1">
    <source>
        <dbReference type="EMBL" id="KFB39144.1"/>
    </source>
</evidence>
<organism evidence="1">
    <name type="scientific">Anopheles sinensis</name>
    <name type="common">Mosquito</name>
    <dbReference type="NCBI Taxonomy" id="74873"/>
    <lineage>
        <taxon>Eukaryota</taxon>
        <taxon>Metazoa</taxon>
        <taxon>Ecdysozoa</taxon>
        <taxon>Arthropoda</taxon>
        <taxon>Hexapoda</taxon>
        <taxon>Insecta</taxon>
        <taxon>Pterygota</taxon>
        <taxon>Neoptera</taxon>
        <taxon>Endopterygota</taxon>
        <taxon>Diptera</taxon>
        <taxon>Nematocera</taxon>
        <taxon>Culicoidea</taxon>
        <taxon>Culicidae</taxon>
        <taxon>Anophelinae</taxon>
        <taxon>Anopheles</taxon>
    </lineage>
</organism>
<name>A0A084VMF0_ANOSI</name>
<dbReference type="AlphaFoldDB" id="A0A084VMF0"/>
<evidence type="ECO:0000313" key="2">
    <source>
        <dbReference type="EnsemblMetazoa" id="ASIC006475-PA"/>
    </source>
</evidence>
<dbReference type="EnsemblMetazoa" id="ASIC006475-RA">
    <property type="protein sequence ID" value="ASIC006475-PA"/>
    <property type="gene ID" value="ASIC006475"/>
</dbReference>
<protein>
    <submittedName>
        <fullName evidence="1 2">Uncharacterized protein</fullName>
    </submittedName>
</protein>
<proteinExistence type="predicted"/>
<dbReference type="VEuPathDB" id="VectorBase:ASIC006475"/>
<reference evidence="1 3" key="1">
    <citation type="journal article" date="2014" name="BMC Genomics">
        <title>Genome sequence of Anopheles sinensis provides insight into genetics basis of mosquito competence for malaria parasites.</title>
        <authorList>
            <person name="Zhou D."/>
            <person name="Zhang D."/>
            <person name="Ding G."/>
            <person name="Shi L."/>
            <person name="Hou Q."/>
            <person name="Ye Y."/>
            <person name="Xu Y."/>
            <person name="Zhou H."/>
            <person name="Xiong C."/>
            <person name="Li S."/>
            <person name="Yu J."/>
            <person name="Hong S."/>
            <person name="Yu X."/>
            <person name="Zou P."/>
            <person name="Chen C."/>
            <person name="Chang X."/>
            <person name="Wang W."/>
            <person name="Lv Y."/>
            <person name="Sun Y."/>
            <person name="Ma L."/>
            <person name="Shen B."/>
            <person name="Zhu C."/>
        </authorList>
    </citation>
    <scope>NUCLEOTIDE SEQUENCE [LARGE SCALE GENOMIC DNA]</scope>
</reference>
<sequence length="163" mass="18323">MRLTTTASSAKQAVGVQLAGNGNCANRTRNESISDPLHIDALIFSRTPSTACGPHIHIHSLVGSWNWNWITRATTCGRLAEDPPAEKVAFLRRVREQEALPFDVINLVAQEAASLLQKKTRFRVRWQVWDVRTGQEYRGQPPKEGSGFELHDIKTWSRSFGSR</sequence>
<dbReference type="EMBL" id="ATLV01014588">
    <property type="status" value="NOT_ANNOTATED_CDS"/>
    <property type="molecule type" value="Genomic_DNA"/>
</dbReference>
<gene>
    <name evidence="1" type="ORF">ZHAS_00006475</name>
</gene>
<reference evidence="2" key="2">
    <citation type="submission" date="2020-05" db="UniProtKB">
        <authorList>
            <consortium name="EnsemblMetazoa"/>
        </authorList>
    </citation>
    <scope>IDENTIFICATION</scope>
</reference>
<dbReference type="EMBL" id="KE524975">
    <property type="protein sequence ID" value="KFB39144.1"/>
    <property type="molecule type" value="Genomic_DNA"/>
</dbReference>